<feature type="compositionally biased region" description="Polar residues" evidence="1">
    <location>
        <begin position="212"/>
        <end position="273"/>
    </location>
</feature>
<evidence type="ECO:0000256" key="2">
    <source>
        <dbReference type="SAM" id="SignalP"/>
    </source>
</evidence>
<protein>
    <submittedName>
        <fullName evidence="3">Uncharacterized protein</fullName>
    </submittedName>
</protein>
<dbReference type="AlphaFoldDB" id="A0A9P6IAT5"/>
<feature type="compositionally biased region" description="Low complexity" evidence="1">
    <location>
        <begin position="274"/>
        <end position="301"/>
    </location>
</feature>
<evidence type="ECO:0000256" key="1">
    <source>
        <dbReference type="SAM" id="MobiDB-lite"/>
    </source>
</evidence>
<dbReference type="RefSeq" id="XP_038746607.1">
    <property type="nucleotide sequence ID" value="XM_038888131.1"/>
</dbReference>
<reference evidence="3" key="2">
    <citation type="submission" date="2020-11" db="EMBL/GenBank/DDBJ databases">
        <title>Whole genome sequencing of Colletotrichum sp.</title>
        <authorList>
            <person name="Li H."/>
        </authorList>
    </citation>
    <scope>NUCLEOTIDE SEQUENCE</scope>
    <source>
        <strain evidence="3">CkLH20</strain>
    </source>
</reference>
<evidence type="ECO:0000313" key="4">
    <source>
        <dbReference type="Proteomes" id="UP000781932"/>
    </source>
</evidence>
<name>A0A9P6IAT5_9PEZI</name>
<keyword evidence="4" id="KW-1185">Reference proteome</keyword>
<sequence length="322" mass="33761">MKSQVYIAAAAAAFGLADAQCNANNCARAVTGTRHGPATQALRRADCSSYQRTTYTIFSNTESIILTTLSSTFTRTVAPTTVTVTTTVTPFVLPTVTIDFPEPPVITAFSEPERRDLGDLDARQLVPSFKPIPFYASACDGSLAYKSACSCWGITATATFITLPGTTTVSRTSYDYDYITIVDTTGITTTTLRITSTPSVSASSSDEASPSQTISSLEPSVTSERSSFIPTDEPTFTSSEEPSATQTDDEASSTQTEEPSATETDEPTSSADESSSITTPPTTLVTSVVSATSEDSSSTADESSDGGIVITLPSPLPTLTII</sequence>
<evidence type="ECO:0000313" key="3">
    <source>
        <dbReference type="EMBL" id="KAF9877146.1"/>
    </source>
</evidence>
<organism evidence="3 4">
    <name type="scientific">Colletotrichum karsti</name>
    <dbReference type="NCBI Taxonomy" id="1095194"/>
    <lineage>
        <taxon>Eukaryota</taxon>
        <taxon>Fungi</taxon>
        <taxon>Dikarya</taxon>
        <taxon>Ascomycota</taxon>
        <taxon>Pezizomycotina</taxon>
        <taxon>Sordariomycetes</taxon>
        <taxon>Hypocreomycetidae</taxon>
        <taxon>Glomerellales</taxon>
        <taxon>Glomerellaceae</taxon>
        <taxon>Colletotrichum</taxon>
        <taxon>Colletotrichum boninense species complex</taxon>
    </lineage>
</organism>
<keyword evidence="2" id="KW-0732">Signal</keyword>
<feature type="chain" id="PRO_5040155618" evidence="2">
    <location>
        <begin position="20"/>
        <end position="322"/>
    </location>
</feature>
<accession>A0A9P6IAT5</accession>
<dbReference type="GeneID" id="62161205"/>
<comment type="caution">
    <text evidence="3">The sequence shown here is derived from an EMBL/GenBank/DDBJ whole genome shotgun (WGS) entry which is preliminary data.</text>
</comment>
<dbReference type="OrthoDB" id="5596743at2759"/>
<reference evidence="3" key="1">
    <citation type="submission" date="2020-03" db="EMBL/GenBank/DDBJ databases">
        <authorList>
            <person name="He L."/>
        </authorList>
    </citation>
    <scope>NUCLEOTIDE SEQUENCE</scope>
    <source>
        <strain evidence="3">CkLH20</strain>
    </source>
</reference>
<feature type="signal peptide" evidence="2">
    <location>
        <begin position="1"/>
        <end position="19"/>
    </location>
</feature>
<feature type="compositionally biased region" description="Low complexity" evidence="1">
    <location>
        <begin position="198"/>
        <end position="211"/>
    </location>
</feature>
<dbReference type="Proteomes" id="UP000781932">
    <property type="component" value="Unassembled WGS sequence"/>
</dbReference>
<gene>
    <name evidence="3" type="ORF">CkaCkLH20_05412</name>
</gene>
<proteinExistence type="predicted"/>
<feature type="region of interest" description="Disordered" evidence="1">
    <location>
        <begin position="198"/>
        <end position="322"/>
    </location>
</feature>
<dbReference type="EMBL" id="JAATWM020000015">
    <property type="protein sequence ID" value="KAF9877146.1"/>
    <property type="molecule type" value="Genomic_DNA"/>
</dbReference>